<dbReference type="GO" id="GO:0000287">
    <property type="term" value="F:magnesium ion binding"/>
    <property type="evidence" value="ECO:0007669"/>
    <property type="project" value="TreeGrafter"/>
</dbReference>
<reference evidence="10" key="1">
    <citation type="submission" date="2018-05" db="EMBL/GenBank/DDBJ databases">
        <authorList>
            <person name="Lanie J.A."/>
            <person name="Ng W.-L."/>
            <person name="Kazmierczak K.M."/>
            <person name="Andrzejewski T.M."/>
            <person name="Davidsen T.M."/>
            <person name="Wayne K.J."/>
            <person name="Tettelin H."/>
            <person name="Glass J.I."/>
            <person name="Rusch D."/>
            <person name="Podicherti R."/>
            <person name="Tsui H.-C.T."/>
            <person name="Winkler M.E."/>
        </authorList>
    </citation>
    <scope>NUCLEOTIDE SEQUENCE</scope>
</reference>
<evidence type="ECO:0000259" key="9">
    <source>
        <dbReference type="Pfam" id="PF00291"/>
    </source>
</evidence>
<dbReference type="FunFam" id="3.40.50.1100:FF:000007">
    <property type="entry name" value="L-threonine dehydratase catabolic TdcB"/>
    <property type="match status" value="1"/>
</dbReference>
<dbReference type="GO" id="GO:0018114">
    <property type="term" value="F:threonine racemase activity"/>
    <property type="evidence" value="ECO:0007669"/>
    <property type="project" value="TreeGrafter"/>
</dbReference>
<dbReference type="GO" id="GO:0005524">
    <property type="term" value="F:ATP binding"/>
    <property type="evidence" value="ECO:0007669"/>
    <property type="project" value="TreeGrafter"/>
</dbReference>
<dbReference type="PANTHER" id="PTHR43050">
    <property type="entry name" value="SERINE / THREONINE RACEMASE FAMILY MEMBER"/>
    <property type="match status" value="1"/>
</dbReference>
<evidence type="ECO:0000256" key="6">
    <source>
        <dbReference type="ARBA" id="ARBA00022842"/>
    </source>
</evidence>
<dbReference type="Pfam" id="PF00291">
    <property type="entry name" value="PALP"/>
    <property type="match status" value="1"/>
</dbReference>
<feature type="domain" description="Tryptophan synthase beta chain-like PALP" evidence="9">
    <location>
        <begin position="16"/>
        <end position="303"/>
    </location>
</feature>
<evidence type="ECO:0000313" key="10">
    <source>
        <dbReference type="EMBL" id="SVA20264.1"/>
    </source>
</evidence>
<evidence type="ECO:0000256" key="7">
    <source>
        <dbReference type="ARBA" id="ARBA00022898"/>
    </source>
</evidence>
<dbReference type="InterPro" id="IPR001926">
    <property type="entry name" value="TrpB-like_PALP"/>
</dbReference>
<keyword evidence="8" id="KW-0456">Lyase</keyword>
<comment type="cofactor">
    <cofactor evidence="1">
        <name>Ca(2+)</name>
        <dbReference type="ChEBI" id="CHEBI:29108"/>
    </cofactor>
</comment>
<comment type="cofactor">
    <cofactor evidence="3">
        <name>Mn(2+)</name>
        <dbReference type="ChEBI" id="CHEBI:29035"/>
    </cofactor>
</comment>
<evidence type="ECO:0000256" key="3">
    <source>
        <dbReference type="ARBA" id="ARBA00001936"/>
    </source>
</evidence>
<evidence type="ECO:0000256" key="8">
    <source>
        <dbReference type="ARBA" id="ARBA00023239"/>
    </source>
</evidence>
<evidence type="ECO:0000256" key="5">
    <source>
        <dbReference type="ARBA" id="ARBA00010869"/>
    </source>
</evidence>
<organism evidence="10">
    <name type="scientific">marine metagenome</name>
    <dbReference type="NCBI Taxonomy" id="408172"/>
    <lineage>
        <taxon>unclassified sequences</taxon>
        <taxon>metagenomes</taxon>
        <taxon>ecological metagenomes</taxon>
    </lineage>
</organism>
<name>A0A381TWT3_9ZZZZ</name>
<dbReference type="PROSITE" id="PS00165">
    <property type="entry name" value="DEHYDRATASE_SER_THR"/>
    <property type="match status" value="1"/>
</dbReference>
<dbReference type="GO" id="GO:0003941">
    <property type="term" value="F:L-serine ammonia-lyase activity"/>
    <property type="evidence" value="ECO:0007669"/>
    <property type="project" value="TreeGrafter"/>
</dbReference>
<evidence type="ECO:0000256" key="2">
    <source>
        <dbReference type="ARBA" id="ARBA00001933"/>
    </source>
</evidence>
<dbReference type="Gene3D" id="3.40.50.1100">
    <property type="match status" value="2"/>
</dbReference>
<dbReference type="CDD" id="cd01562">
    <property type="entry name" value="Thr-dehyd"/>
    <property type="match status" value="1"/>
</dbReference>
<comment type="similarity">
    <text evidence="5">Belongs to the serine/threonine dehydratase family.</text>
</comment>
<dbReference type="GO" id="GO:0070179">
    <property type="term" value="P:D-serine biosynthetic process"/>
    <property type="evidence" value="ECO:0007669"/>
    <property type="project" value="TreeGrafter"/>
</dbReference>
<dbReference type="PANTHER" id="PTHR43050:SF1">
    <property type="entry name" value="SERINE RACEMASE"/>
    <property type="match status" value="1"/>
</dbReference>
<dbReference type="EMBL" id="UINC01005275">
    <property type="protein sequence ID" value="SVA20264.1"/>
    <property type="molecule type" value="Genomic_DNA"/>
</dbReference>
<dbReference type="GO" id="GO:0030170">
    <property type="term" value="F:pyridoxal phosphate binding"/>
    <property type="evidence" value="ECO:0007669"/>
    <property type="project" value="InterPro"/>
</dbReference>
<keyword evidence="7" id="KW-0663">Pyridoxal phosphate</keyword>
<accession>A0A381TWT3</accession>
<dbReference type="InterPro" id="IPR036052">
    <property type="entry name" value="TrpB-like_PALP_sf"/>
</dbReference>
<evidence type="ECO:0000256" key="1">
    <source>
        <dbReference type="ARBA" id="ARBA00001913"/>
    </source>
</evidence>
<proteinExistence type="inferred from homology"/>
<comment type="cofactor">
    <cofactor evidence="4">
        <name>Mg(2+)</name>
        <dbReference type="ChEBI" id="CHEBI:18420"/>
    </cofactor>
</comment>
<dbReference type="InterPro" id="IPR000634">
    <property type="entry name" value="Ser/Thr_deHydtase_PyrdxlP-BS"/>
</dbReference>
<evidence type="ECO:0000256" key="4">
    <source>
        <dbReference type="ARBA" id="ARBA00001946"/>
    </source>
</evidence>
<sequence>MEFSKDLLLEIHKNIKLFINRTPVLQFDFINNLCKCNVYFKCENFQKTGSFKIRAASNALNSLSKKSKEKGVITHSSGNFAQALACASNLQNIDAYIVMPENAPGIKKHSVLKYDINLIECKSTLEAREKTTSKILLENDLHFIHPSNNIDVILGNSTIGTELLEEHPDLDYILAPIGGGGLISGIAIASDVFSNKCEVIGVEPKQVDDAYRSLRSGKIEYNTSTTTIADGLRTNLGDINFPIIKKLISKIICVKEDEIIDALKIFIETLDVVIEPSSAVALAGLIAEKELYKNKKVGVVISGGNVDLDSLPI</sequence>
<keyword evidence="6" id="KW-0460">Magnesium</keyword>
<dbReference type="AlphaFoldDB" id="A0A381TWT3"/>
<dbReference type="SUPFAM" id="SSF53686">
    <property type="entry name" value="Tryptophan synthase beta subunit-like PLP-dependent enzymes"/>
    <property type="match status" value="1"/>
</dbReference>
<comment type="cofactor">
    <cofactor evidence="2">
        <name>pyridoxal 5'-phosphate</name>
        <dbReference type="ChEBI" id="CHEBI:597326"/>
    </cofactor>
</comment>
<protein>
    <recommendedName>
        <fullName evidence="9">Tryptophan synthase beta chain-like PALP domain-containing protein</fullName>
    </recommendedName>
</protein>
<dbReference type="GO" id="GO:0030378">
    <property type="term" value="F:serine racemase activity"/>
    <property type="evidence" value="ECO:0007669"/>
    <property type="project" value="TreeGrafter"/>
</dbReference>
<gene>
    <name evidence="10" type="ORF">METZ01_LOCUS73118</name>
</gene>